<evidence type="ECO:0000313" key="1">
    <source>
        <dbReference type="EMBL" id="MBM6576830.1"/>
    </source>
</evidence>
<dbReference type="EMBL" id="JAFEMC010000003">
    <property type="protein sequence ID" value="MBM6576830.1"/>
    <property type="molecule type" value="Genomic_DNA"/>
</dbReference>
<evidence type="ECO:0000313" key="2">
    <source>
        <dbReference type="Proteomes" id="UP000763641"/>
    </source>
</evidence>
<accession>A0ABS2D7D7</accession>
<protein>
    <submittedName>
        <fullName evidence="1">Uncharacterized protein</fullName>
    </submittedName>
</protein>
<gene>
    <name evidence="1" type="ORF">ILT43_10625</name>
</gene>
<dbReference type="Proteomes" id="UP000763641">
    <property type="component" value="Unassembled WGS sequence"/>
</dbReference>
<organism evidence="1 2">
    <name type="scientific">Sphingomonas longa</name>
    <dbReference type="NCBI Taxonomy" id="2778730"/>
    <lineage>
        <taxon>Bacteria</taxon>
        <taxon>Pseudomonadati</taxon>
        <taxon>Pseudomonadota</taxon>
        <taxon>Alphaproteobacteria</taxon>
        <taxon>Sphingomonadales</taxon>
        <taxon>Sphingomonadaceae</taxon>
        <taxon>Sphingomonas</taxon>
    </lineage>
</organism>
<keyword evidence="2" id="KW-1185">Reference proteome</keyword>
<comment type="caution">
    <text evidence="1">The sequence shown here is derived from an EMBL/GenBank/DDBJ whole genome shotgun (WGS) entry which is preliminary data.</text>
</comment>
<name>A0ABS2D7D7_9SPHN</name>
<reference evidence="1 2" key="1">
    <citation type="submission" date="2020-12" db="EMBL/GenBank/DDBJ databases">
        <title>Sphingomonas sp.</title>
        <authorList>
            <person name="Kim M.K."/>
        </authorList>
    </citation>
    <scope>NUCLEOTIDE SEQUENCE [LARGE SCALE GENOMIC DNA]</scope>
    <source>
        <strain evidence="1 2">BT552</strain>
    </source>
</reference>
<proteinExistence type="predicted"/>
<sequence>MQTFSPTDQHRQLAAMIAESLSLADSLGLHRVGIGLNDALEQLTGFGYAPPGTEPAVNAA</sequence>
<dbReference type="RefSeq" id="WP_204198944.1">
    <property type="nucleotide sequence ID" value="NZ_JAFEMC010000003.1"/>
</dbReference>